<dbReference type="Pfam" id="PF02075">
    <property type="entry name" value="RuvC"/>
    <property type="match status" value="1"/>
</dbReference>
<dbReference type="OrthoDB" id="9805499at2"/>
<dbReference type="SUPFAM" id="SSF53098">
    <property type="entry name" value="Ribonuclease H-like"/>
    <property type="match status" value="1"/>
</dbReference>
<dbReference type="PANTHER" id="PTHR30194">
    <property type="entry name" value="CROSSOVER JUNCTION ENDODEOXYRIBONUCLEASE RUVC"/>
    <property type="match status" value="1"/>
</dbReference>
<evidence type="ECO:0000256" key="2">
    <source>
        <dbReference type="ARBA" id="ARBA00022490"/>
    </source>
</evidence>
<keyword evidence="4 13" id="KW-0479">Metal-binding</keyword>
<feature type="binding site" evidence="13">
    <location>
        <position position="139"/>
    </location>
    <ligand>
        <name>Mg(2+)</name>
        <dbReference type="ChEBI" id="CHEBI:18420"/>
        <label>1</label>
    </ligand>
</feature>
<evidence type="ECO:0000256" key="13">
    <source>
        <dbReference type="HAMAP-Rule" id="MF_00034"/>
    </source>
</evidence>
<gene>
    <name evidence="13" type="primary">ruvC</name>
    <name evidence="15" type="ORF">BCL74_3482</name>
</gene>
<keyword evidence="3 13" id="KW-0540">Nuclease</keyword>
<dbReference type="GO" id="GO:0003677">
    <property type="term" value="F:DNA binding"/>
    <property type="evidence" value="ECO:0007669"/>
    <property type="project" value="UniProtKB-KW"/>
</dbReference>
<evidence type="ECO:0000256" key="8">
    <source>
        <dbReference type="ARBA" id="ARBA00022842"/>
    </source>
</evidence>
<dbReference type="Proteomes" id="UP000277424">
    <property type="component" value="Unassembled WGS sequence"/>
</dbReference>
<dbReference type="EC" id="3.1.21.10" evidence="13 14"/>
<feature type="active site" evidence="13">
    <location>
        <position position="139"/>
    </location>
</feature>
<keyword evidence="6 13" id="KW-0227">DNA damage</keyword>
<comment type="similarity">
    <text evidence="1 13">Belongs to the RuvC family.</text>
</comment>
<dbReference type="InterPro" id="IPR012337">
    <property type="entry name" value="RNaseH-like_sf"/>
</dbReference>
<evidence type="ECO:0000256" key="5">
    <source>
        <dbReference type="ARBA" id="ARBA00022759"/>
    </source>
</evidence>
<dbReference type="GO" id="GO:0006281">
    <property type="term" value="P:DNA repair"/>
    <property type="evidence" value="ECO:0007669"/>
    <property type="project" value="UniProtKB-UniRule"/>
</dbReference>
<comment type="subunit">
    <text evidence="13">Homodimer which binds Holliday junction (HJ) DNA. The HJ becomes 2-fold symmetrical on binding to RuvC with unstacked arms; it has a different conformation from HJ DNA in complex with RuvA. In the full resolvosome a probable DNA-RuvA(4)-RuvB(12)-RuvC(2) complex forms which resolves the HJ.</text>
</comment>
<evidence type="ECO:0000256" key="9">
    <source>
        <dbReference type="ARBA" id="ARBA00023125"/>
    </source>
</evidence>
<dbReference type="GO" id="GO:0006310">
    <property type="term" value="P:DNA recombination"/>
    <property type="evidence" value="ECO:0007669"/>
    <property type="project" value="UniProtKB-UniRule"/>
</dbReference>
<keyword evidence="10 13" id="KW-0233">DNA recombination</keyword>
<organism evidence="15 16">
    <name type="scientific">Oceanibaculum indicum</name>
    <dbReference type="NCBI Taxonomy" id="526216"/>
    <lineage>
        <taxon>Bacteria</taxon>
        <taxon>Pseudomonadati</taxon>
        <taxon>Pseudomonadota</taxon>
        <taxon>Alphaproteobacteria</taxon>
        <taxon>Rhodospirillales</taxon>
        <taxon>Oceanibaculaceae</taxon>
        <taxon>Oceanibaculum</taxon>
    </lineage>
</organism>
<dbReference type="Gene3D" id="3.30.420.10">
    <property type="entry name" value="Ribonuclease H-like superfamily/Ribonuclease H"/>
    <property type="match status" value="1"/>
</dbReference>
<dbReference type="AlphaFoldDB" id="A0A420WB03"/>
<feature type="binding site" evidence="13">
    <location>
        <position position="7"/>
    </location>
    <ligand>
        <name>Mg(2+)</name>
        <dbReference type="ChEBI" id="CHEBI:18420"/>
        <label>1</label>
    </ligand>
</feature>
<dbReference type="GO" id="GO:0005737">
    <property type="term" value="C:cytoplasm"/>
    <property type="evidence" value="ECO:0007669"/>
    <property type="project" value="UniProtKB-SubCell"/>
</dbReference>
<keyword evidence="11 13" id="KW-0234">DNA repair</keyword>
<keyword evidence="9 13" id="KW-0238">DNA-binding</keyword>
<feature type="active site" evidence="13">
    <location>
        <position position="67"/>
    </location>
</feature>
<evidence type="ECO:0000256" key="11">
    <source>
        <dbReference type="ARBA" id="ARBA00023204"/>
    </source>
</evidence>
<protein>
    <recommendedName>
        <fullName evidence="13 14">Crossover junction endodeoxyribonuclease RuvC</fullName>
        <ecNumber evidence="13 14">3.1.21.10</ecNumber>
    </recommendedName>
    <alternativeName>
        <fullName evidence="13">Holliday junction nuclease RuvC</fullName>
    </alternativeName>
    <alternativeName>
        <fullName evidence="13">Holliday junction resolvase RuvC</fullName>
    </alternativeName>
</protein>
<evidence type="ECO:0000256" key="12">
    <source>
        <dbReference type="ARBA" id="ARBA00029354"/>
    </source>
</evidence>
<dbReference type="PROSITE" id="PS01321">
    <property type="entry name" value="RUVC"/>
    <property type="match status" value="1"/>
</dbReference>
<dbReference type="GO" id="GO:0000287">
    <property type="term" value="F:magnesium ion binding"/>
    <property type="evidence" value="ECO:0007669"/>
    <property type="project" value="UniProtKB-UniRule"/>
</dbReference>
<dbReference type="InterPro" id="IPR002176">
    <property type="entry name" value="X-over_junc_endoDNase_RuvC"/>
</dbReference>
<dbReference type="FunFam" id="3.30.420.10:FF:000002">
    <property type="entry name" value="Crossover junction endodeoxyribonuclease RuvC"/>
    <property type="match status" value="1"/>
</dbReference>
<dbReference type="GO" id="GO:0009432">
    <property type="term" value="P:SOS response"/>
    <property type="evidence" value="ECO:0007669"/>
    <property type="project" value="UniProtKB-ARBA"/>
</dbReference>
<evidence type="ECO:0000256" key="10">
    <source>
        <dbReference type="ARBA" id="ARBA00023172"/>
    </source>
</evidence>
<dbReference type="GO" id="GO:0048476">
    <property type="term" value="C:Holliday junction resolvase complex"/>
    <property type="evidence" value="ECO:0007669"/>
    <property type="project" value="UniProtKB-UniRule"/>
</dbReference>
<accession>A0A420WB03</accession>
<evidence type="ECO:0000256" key="3">
    <source>
        <dbReference type="ARBA" id="ARBA00022722"/>
    </source>
</evidence>
<feature type="binding site" evidence="13">
    <location>
        <position position="67"/>
    </location>
    <ligand>
        <name>Mg(2+)</name>
        <dbReference type="ChEBI" id="CHEBI:18420"/>
        <label>2</label>
    </ligand>
</feature>
<dbReference type="InterPro" id="IPR020563">
    <property type="entry name" value="X-over_junc_endoDNase_Mg_BS"/>
</dbReference>
<name>A0A420WB03_9PROT</name>
<evidence type="ECO:0000256" key="4">
    <source>
        <dbReference type="ARBA" id="ARBA00022723"/>
    </source>
</evidence>
<evidence type="ECO:0000256" key="1">
    <source>
        <dbReference type="ARBA" id="ARBA00009518"/>
    </source>
</evidence>
<sequence>MRLIGLDPGLRNTGWGVIEAVGTRLIHVANGVVRSDSAADIASRLLQLNRGVADILERFAPDEAAIEETFVNKNPESTLKLGLARGAVILAPASLGIPVTEYAPNRVKKAVVGAGHAAKEQVQMMVSTLLPGSNAIGPDAADALAVAICHAHFRQTGSAYEKALLMAQAAGAR</sequence>
<keyword evidence="5 13" id="KW-0255">Endonuclease</keyword>
<dbReference type="HAMAP" id="MF_00034">
    <property type="entry name" value="RuvC"/>
    <property type="match status" value="1"/>
</dbReference>
<dbReference type="NCBIfam" id="TIGR00228">
    <property type="entry name" value="ruvC"/>
    <property type="match status" value="1"/>
</dbReference>
<feature type="active site" evidence="13">
    <location>
        <position position="7"/>
    </location>
</feature>
<evidence type="ECO:0000313" key="16">
    <source>
        <dbReference type="Proteomes" id="UP000277424"/>
    </source>
</evidence>
<comment type="function">
    <text evidence="13">The RuvA-RuvB-RuvC complex processes Holliday junction (HJ) DNA during genetic recombination and DNA repair. Endonuclease that resolves HJ intermediates. Cleaves cruciform DNA by making single-stranded nicks across the HJ at symmetrical positions within the homologous arms, yielding a 5'-phosphate and a 3'-hydroxyl group; requires a central core of homology in the junction. The consensus cleavage sequence is 5'-(A/T)TT(C/G)-3'. Cleavage occurs on the 3'-side of the TT dinucleotide at the point of strand exchange. HJ branch migration catalyzed by RuvA-RuvB allows RuvC to scan DNA until it finds its consensus sequence, where it cleaves and resolves the cruciform DNA.</text>
</comment>
<comment type="catalytic activity">
    <reaction evidence="12 13">
        <text>Endonucleolytic cleavage at a junction such as a reciprocal single-stranded crossover between two homologous DNA duplexes (Holliday junction).</text>
        <dbReference type="EC" id="3.1.21.10"/>
    </reaction>
</comment>
<keyword evidence="7 13" id="KW-0378">Hydrolase</keyword>
<dbReference type="PRINTS" id="PR00696">
    <property type="entry name" value="RSOLVASERUVC"/>
</dbReference>
<dbReference type="CDD" id="cd16962">
    <property type="entry name" value="RuvC"/>
    <property type="match status" value="1"/>
</dbReference>
<reference evidence="15 16" key="1">
    <citation type="submission" date="2018-10" db="EMBL/GenBank/DDBJ databases">
        <title>Comparative analysis of microorganisms from saline springs in Andes Mountain Range, Colombia.</title>
        <authorList>
            <person name="Rubin E."/>
        </authorList>
    </citation>
    <scope>NUCLEOTIDE SEQUENCE [LARGE SCALE GENOMIC DNA]</scope>
    <source>
        <strain evidence="15 16">USBA 36</strain>
    </source>
</reference>
<comment type="caution">
    <text evidence="15">The sequence shown here is derived from an EMBL/GenBank/DDBJ whole genome shotgun (WGS) entry which is preliminary data.</text>
</comment>
<dbReference type="RefSeq" id="WP_121221961.1">
    <property type="nucleotide sequence ID" value="NZ_RBIG01000004.1"/>
</dbReference>
<dbReference type="GO" id="GO:0008821">
    <property type="term" value="F:crossover junction DNA endonuclease activity"/>
    <property type="evidence" value="ECO:0007669"/>
    <property type="project" value="UniProtKB-UniRule"/>
</dbReference>
<comment type="cofactor">
    <cofactor evidence="13">
        <name>Mg(2+)</name>
        <dbReference type="ChEBI" id="CHEBI:18420"/>
    </cofactor>
    <text evidence="13">Binds 2 Mg(2+) ion per subunit.</text>
</comment>
<evidence type="ECO:0000256" key="6">
    <source>
        <dbReference type="ARBA" id="ARBA00022763"/>
    </source>
</evidence>
<evidence type="ECO:0000313" key="15">
    <source>
        <dbReference type="EMBL" id="RKQ68163.1"/>
    </source>
</evidence>
<dbReference type="InterPro" id="IPR036397">
    <property type="entry name" value="RNaseH_sf"/>
</dbReference>
<evidence type="ECO:0000256" key="14">
    <source>
        <dbReference type="NCBIfam" id="TIGR00228"/>
    </source>
</evidence>
<comment type="subcellular location">
    <subcellularLocation>
        <location evidence="13">Cytoplasm</location>
    </subcellularLocation>
</comment>
<evidence type="ECO:0000256" key="7">
    <source>
        <dbReference type="ARBA" id="ARBA00022801"/>
    </source>
</evidence>
<proteinExistence type="inferred from homology"/>
<keyword evidence="8 13" id="KW-0460">Magnesium</keyword>
<keyword evidence="2 13" id="KW-0963">Cytoplasm</keyword>
<dbReference type="PANTHER" id="PTHR30194:SF3">
    <property type="entry name" value="CROSSOVER JUNCTION ENDODEOXYRIBONUCLEASE RUVC"/>
    <property type="match status" value="1"/>
</dbReference>
<dbReference type="EMBL" id="RBIG01000004">
    <property type="protein sequence ID" value="RKQ68163.1"/>
    <property type="molecule type" value="Genomic_DNA"/>
</dbReference>